<accession>A0A3R7FUZ1</accession>
<reference evidence="2 3" key="1">
    <citation type="submission" date="2018-08" db="EMBL/GenBank/DDBJ databases">
        <title>Draft genome sequences of two Aspergillus turcosus clinical strains isolated from bronchoalveolar lavage fluid: one azole-susceptible and the other azole-resistant.</title>
        <authorList>
            <person name="Parent-Michaud M."/>
            <person name="Dufresne P.J."/>
            <person name="Fournier E."/>
            <person name="Martineau C."/>
            <person name="Moreira S."/>
            <person name="Perkins V."/>
            <person name="De Repentigny L."/>
            <person name="Dufresne S.F."/>
        </authorList>
    </citation>
    <scope>NUCLEOTIDE SEQUENCE [LARGE SCALE GENOMIC DNA]</scope>
    <source>
        <strain evidence="2">HMR AF 1038</strain>
    </source>
</reference>
<gene>
    <name evidence="2" type="ORF">CFD26_106646</name>
</gene>
<keyword evidence="3" id="KW-1185">Reference proteome</keyword>
<keyword evidence="1" id="KW-0472">Membrane</keyword>
<proteinExistence type="predicted"/>
<comment type="caution">
    <text evidence="2">The sequence shown here is derived from an EMBL/GenBank/DDBJ whole genome shotgun (WGS) entry which is preliminary data.</text>
</comment>
<evidence type="ECO:0000313" key="3">
    <source>
        <dbReference type="Proteomes" id="UP000215289"/>
    </source>
</evidence>
<organism evidence="2 3">
    <name type="scientific">Aspergillus turcosus</name>
    <dbReference type="NCBI Taxonomy" id="1245748"/>
    <lineage>
        <taxon>Eukaryota</taxon>
        <taxon>Fungi</taxon>
        <taxon>Dikarya</taxon>
        <taxon>Ascomycota</taxon>
        <taxon>Pezizomycotina</taxon>
        <taxon>Eurotiomycetes</taxon>
        <taxon>Eurotiomycetidae</taxon>
        <taxon>Eurotiales</taxon>
        <taxon>Aspergillaceae</taxon>
        <taxon>Aspergillus</taxon>
        <taxon>Aspergillus subgen. Fumigati</taxon>
    </lineage>
</organism>
<sequence length="361" mass="40122">MAPTMRFTPTPPFITITFIFFVLTLGIHFHLFSKNDTNHGEPSPPDPVTTEPPGVGLDLTGFYGTVAVSFPNGTTMSIGRVEGSSHYEEVIRRLSLWSSCHLHPPYQEIPDKFLDLPRETLRSIRKSIGLPASGDVGALATMIQKLQVQAEDALGVPLATVPFFLSTPPLPALYAEDILDAFEYLSLPFPKGGWRGSWAWVRDTGAALAGYGRFLCSDYRDYEACKSEIDRMPSIQVLSILYTEKGLKILQTGVHSAHAVAGFWDDEERWTLGHALRGEEGYWDRVAVRLMDWKRNWPGSRTPELILLFGESSADDTFRSVLQNVFVEEFGSVPEILGGSDEYVVAWGAAEFARVSFFGVH</sequence>
<dbReference type="AlphaFoldDB" id="A0A3R7FUZ1"/>
<evidence type="ECO:0000313" key="2">
    <source>
        <dbReference type="EMBL" id="RLL98736.1"/>
    </source>
</evidence>
<dbReference type="STRING" id="1245748.A0A3R7FUZ1"/>
<feature type="transmembrane region" description="Helical" evidence="1">
    <location>
        <begin position="12"/>
        <end position="32"/>
    </location>
</feature>
<protein>
    <submittedName>
        <fullName evidence="2">Uncharacterized protein</fullName>
    </submittedName>
</protein>
<dbReference type="Proteomes" id="UP000215289">
    <property type="component" value="Unassembled WGS sequence"/>
</dbReference>
<dbReference type="EMBL" id="NIDN02000046">
    <property type="protein sequence ID" value="RLL98736.1"/>
    <property type="molecule type" value="Genomic_DNA"/>
</dbReference>
<dbReference type="OrthoDB" id="3643156at2759"/>
<keyword evidence="1" id="KW-0812">Transmembrane</keyword>
<name>A0A3R7FUZ1_9EURO</name>
<evidence type="ECO:0000256" key="1">
    <source>
        <dbReference type="SAM" id="Phobius"/>
    </source>
</evidence>
<keyword evidence="1" id="KW-1133">Transmembrane helix</keyword>